<dbReference type="InterPro" id="IPR051531">
    <property type="entry name" value="N-acetyltransferase"/>
</dbReference>
<keyword evidence="4" id="KW-1185">Reference proteome</keyword>
<dbReference type="PROSITE" id="PS51186">
    <property type="entry name" value="GNAT"/>
    <property type="match status" value="1"/>
</dbReference>
<evidence type="ECO:0000313" key="4">
    <source>
        <dbReference type="Proteomes" id="UP000282971"/>
    </source>
</evidence>
<comment type="caution">
    <text evidence="3">The sequence shown here is derived from an EMBL/GenBank/DDBJ whole genome shotgun (WGS) entry which is preliminary data.</text>
</comment>
<dbReference type="Gene3D" id="3.40.630.30">
    <property type="match status" value="1"/>
</dbReference>
<dbReference type="OrthoDB" id="9804153at2"/>
<feature type="region of interest" description="Disordered" evidence="1">
    <location>
        <begin position="166"/>
        <end position="189"/>
    </location>
</feature>
<reference evidence="3 4" key="1">
    <citation type="submission" date="2019-01" db="EMBL/GenBank/DDBJ databases">
        <authorList>
            <person name="Chen W.-M."/>
        </authorList>
    </citation>
    <scope>NUCLEOTIDE SEQUENCE [LARGE SCALE GENOMIC DNA]</scope>
    <source>
        <strain evidence="3 4">CCP-7</strain>
    </source>
</reference>
<accession>A0A437M745</accession>
<dbReference type="RefSeq" id="WP_127741814.1">
    <property type="nucleotide sequence ID" value="NZ_SACN01000001.1"/>
</dbReference>
<evidence type="ECO:0000256" key="1">
    <source>
        <dbReference type="SAM" id="MobiDB-lite"/>
    </source>
</evidence>
<keyword evidence="3" id="KW-0808">Transferase</keyword>
<dbReference type="InterPro" id="IPR016181">
    <property type="entry name" value="Acyl_CoA_acyltransferase"/>
</dbReference>
<dbReference type="Proteomes" id="UP000282971">
    <property type="component" value="Unassembled WGS sequence"/>
</dbReference>
<feature type="domain" description="N-acetyltransferase" evidence="2">
    <location>
        <begin position="8"/>
        <end position="169"/>
    </location>
</feature>
<dbReference type="InterPro" id="IPR000182">
    <property type="entry name" value="GNAT_dom"/>
</dbReference>
<dbReference type="SUPFAM" id="SSF55729">
    <property type="entry name" value="Acyl-CoA N-acyltransferases (Nat)"/>
    <property type="match status" value="1"/>
</dbReference>
<sequence>MFARTERLLLRPAWREDAPALAAAIADFAVVSKLARVPWPYSQADAEAFVSAERGPLPNFLIFARTGASPRLIGGIGLDSTDDGVELGYWIARPYWGLGFATEAGQAVCDIADSSLRLPNLVAGHFADNPASGRVLRKLGFEPTGRTVTRTCRARGSVEPCVEYRRKAGSRGTPQDGEMHYDREDALAA</sequence>
<organism evidence="3 4">
    <name type="scientific">Sphingomonas crocodyli</name>
    <dbReference type="NCBI Taxonomy" id="1979270"/>
    <lineage>
        <taxon>Bacteria</taxon>
        <taxon>Pseudomonadati</taxon>
        <taxon>Pseudomonadota</taxon>
        <taxon>Alphaproteobacteria</taxon>
        <taxon>Sphingomonadales</taxon>
        <taxon>Sphingomonadaceae</taxon>
        <taxon>Sphingomonas</taxon>
    </lineage>
</organism>
<evidence type="ECO:0000259" key="2">
    <source>
        <dbReference type="PROSITE" id="PS51186"/>
    </source>
</evidence>
<dbReference type="EMBL" id="SACN01000001">
    <property type="protein sequence ID" value="RVT93324.1"/>
    <property type="molecule type" value="Genomic_DNA"/>
</dbReference>
<dbReference type="AlphaFoldDB" id="A0A437M745"/>
<evidence type="ECO:0000313" key="3">
    <source>
        <dbReference type="EMBL" id="RVT93324.1"/>
    </source>
</evidence>
<protein>
    <submittedName>
        <fullName evidence="3">N-acetyltransferase</fullName>
    </submittedName>
</protein>
<dbReference type="Pfam" id="PF13302">
    <property type="entry name" value="Acetyltransf_3"/>
    <property type="match status" value="1"/>
</dbReference>
<dbReference type="PANTHER" id="PTHR43792">
    <property type="entry name" value="GNAT FAMILY, PUTATIVE (AFU_ORTHOLOGUE AFUA_3G00765)-RELATED-RELATED"/>
    <property type="match status" value="1"/>
</dbReference>
<name>A0A437M745_9SPHN</name>
<feature type="compositionally biased region" description="Basic and acidic residues" evidence="1">
    <location>
        <begin position="177"/>
        <end position="189"/>
    </location>
</feature>
<dbReference type="GO" id="GO:0016747">
    <property type="term" value="F:acyltransferase activity, transferring groups other than amino-acyl groups"/>
    <property type="evidence" value="ECO:0007669"/>
    <property type="project" value="InterPro"/>
</dbReference>
<gene>
    <name evidence="3" type="ORF">EOD43_05420</name>
</gene>
<proteinExistence type="predicted"/>